<organism evidence="2 3">
    <name type="scientific">Anas platyrhynchos</name>
    <name type="common">Mallard</name>
    <name type="synonym">Anas boschas</name>
    <dbReference type="NCBI Taxonomy" id="8839"/>
    <lineage>
        <taxon>Eukaryota</taxon>
        <taxon>Metazoa</taxon>
        <taxon>Chordata</taxon>
        <taxon>Craniata</taxon>
        <taxon>Vertebrata</taxon>
        <taxon>Euteleostomi</taxon>
        <taxon>Archelosauria</taxon>
        <taxon>Archosauria</taxon>
        <taxon>Dinosauria</taxon>
        <taxon>Saurischia</taxon>
        <taxon>Theropoda</taxon>
        <taxon>Coelurosauria</taxon>
        <taxon>Aves</taxon>
        <taxon>Neognathae</taxon>
        <taxon>Galloanserae</taxon>
        <taxon>Anseriformes</taxon>
        <taxon>Anatidae</taxon>
        <taxon>Anatinae</taxon>
        <taxon>Anas</taxon>
    </lineage>
</organism>
<gene>
    <name evidence="2" type="ORF">Anapl_01311</name>
</gene>
<feature type="compositionally biased region" description="Basic and acidic residues" evidence="1">
    <location>
        <begin position="128"/>
        <end position="137"/>
    </location>
</feature>
<feature type="region of interest" description="Disordered" evidence="1">
    <location>
        <begin position="112"/>
        <end position="166"/>
    </location>
</feature>
<dbReference type="AlphaFoldDB" id="R0K6W0"/>
<keyword evidence="3" id="KW-1185">Reference proteome</keyword>
<reference evidence="3" key="1">
    <citation type="journal article" date="2013" name="Nat. Genet.">
        <title>The duck genome and transcriptome provide insight into an avian influenza virus reservoir species.</title>
        <authorList>
            <person name="Huang Y."/>
            <person name="Li Y."/>
            <person name="Burt D.W."/>
            <person name="Chen H."/>
            <person name="Zhang Y."/>
            <person name="Qian W."/>
            <person name="Kim H."/>
            <person name="Gan S."/>
            <person name="Zhao Y."/>
            <person name="Li J."/>
            <person name="Yi K."/>
            <person name="Feng H."/>
            <person name="Zhu P."/>
            <person name="Li B."/>
            <person name="Liu Q."/>
            <person name="Fairley S."/>
            <person name="Magor K.E."/>
            <person name="Du Z."/>
            <person name="Hu X."/>
            <person name="Goodman L."/>
            <person name="Tafer H."/>
            <person name="Vignal A."/>
            <person name="Lee T."/>
            <person name="Kim K.W."/>
            <person name="Sheng Z."/>
            <person name="An Y."/>
            <person name="Searle S."/>
            <person name="Herrero J."/>
            <person name="Groenen M.A."/>
            <person name="Crooijmans R.P."/>
            <person name="Faraut T."/>
            <person name="Cai Q."/>
            <person name="Webster R.G."/>
            <person name="Aldridge J.R."/>
            <person name="Warren W.C."/>
            <person name="Bartschat S."/>
            <person name="Kehr S."/>
            <person name="Marz M."/>
            <person name="Stadler P.F."/>
            <person name="Smith J."/>
            <person name="Kraus R.H."/>
            <person name="Zhao Y."/>
            <person name="Ren L."/>
            <person name="Fei J."/>
            <person name="Morisson M."/>
            <person name="Kaiser P."/>
            <person name="Griffin D.K."/>
            <person name="Rao M."/>
            <person name="Pitel F."/>
            <person name="Wang J."/>
            <person name="Li N."/>
        </authorList>
    </citation>
    <scope>NUCLEOTIDE SEQUENCE [LARGE SCALE GENOMIC DNA]</scope>
</reference>
<evidence type="ECO:0000313" key="2">
    <source>
        <dbReference type="EMBL" id="EOB05527.1"/>
    </source>
</evidence>
<sequence>MTATPSSRAGSCRRQHQRLPRVSQLFHDCDSCNLKTLSKLWDCAVSEAQPAPVWKTAQHGEPPARSAARGRDTAWLCARPRAGRPGCPRRSSPHVHSRTAQTLQQALLQASGPETCPWWPQPTSRASFDMKKPRPEEGMQTNPATRDAAQRWVRDQGPTGTMQRGG</sequence>
<proteinExistence type="predicted"/>
<dbReference type="Proteomes" id="UP000296049">
    <property type="component" value="Unassembled WGS sequence"/>
</dbReference>
<feature type="non-terminal residue" evidence="2">
    <location>
        <position position="166"/>
    </location>
</feature>
<dbReference type="EMBL" id="KB742685">
    <property type="protein sequence ID" value="EOB05527.1"/>
    <property type="molecule type" value="Genomic_DNA"/>
</dbReference>
<evidence type="ECO:0000313" key="3">
    <source>
        <dbReference type="Proteomes" id="UP000296049"/>
    </source>
</evidence>
<protein>
    <submittedName>
        <fullName evidence="2">Uncharacterized protein</fullName>
    </submittedName>
</protein>
<evidence type="ECO:0000256" key="1">
    <source>
        <dbReference type="SAM" id="MobiDB-lite"/>
    </source>
</evidence>
<name>R0K6W0_ANAPL</name>
<accession>R0K6W0</accession>